<feature type="compositionally biased region" description="Low complexity" evidence="1">
    <location>
        <begin position="831"/>
        <end position="854"/>
    </location>
</feature>
<sequence>ANFALQLKGWRENTENFCGSKPPEGGCGSRQAQGFYPLWQPTASVFHGNRRFADCDPIAQFDRFDPRTTIGLPLEVRAVSRALDFLIPVSEALPQRGTRDSNPQPRVPTRSQNRKRPNAQSHRANGESGVLDDGTVQRTYRLEDFLWTGSGDGEVAPSPRPYDGTPVLALTTTTVYRTTTATTTVLATPTPLYTTSLIITSVPRSPVLPINPTASFPWPGEGSVPSTASPYPSPSWTLLNGSPQDPDEAFDDSLPGPRYWLVTVLKANDTQDWHLATDLLESRLARLYKAAFLRQQERHLGIVNASALAALARLRRAPDVVRVTVHNVTTLHRGGGGAAPGAARLLYWVRVRGRPVPAATAAHDMRLISDYEMAAELGLPIITKAEPYLHAPVPLAARGRSRDAWLLVGAAGCGVALLLLLLALAGAALSQRSRAARRRRRVTGSASASASSGGVAAPDQHGRHGAANRRRRLFHGRDNKGFEPDERHHHHHHHHHHQQHKRDKSSPGFLGVAGASASGPRGGGSGLSGSGSGSRSSFSCASSCSGSGSGSSSDAALVRRRGPGPGPGLHQGQQQQGSHQHGRHQHHQALHHAVNSALVDTLHLTEDDVVTPHPRGTSVAVGPSAAAPGGQDARVHEVDGASSPSAPARRASPNSYLSMPSVKQFPRGASMPEPLTMDLDPVCISHLDGEDSLERVTVSPPVPAHAHTRPILRPPPPRKAVTAPVRAPPTAVMPPQLQPPLPAPEQRAAVRHSSLEGDPGVLGPVVWGLRCQRVTSAGSGGSATATATATGSPSDGSGSPPGTGPAGTQAGRMRRRFHELLDDAFSLFAGSRSASRSASQGSQDGDDSTSSSSSSPPPPAPPAAGLQLSSVLGHVLPGPPPEHRVQSAVLRPVRVPLGDVAPRPKTSVTDARRPSTASGNSTGGGAGGAAGGPRGAWGSDQAVARPLSAGPFHRPQLPDGSIGASVGSLTPRIDTAVILADARLPLHDPAVPLIAAIKHELSKFGAPPAEQAGSSRPRPPAPLPRYTPPRI</sequence>
<feature type="compositionally biased region" description="Basic residues" evidence="1">
    <location>
        <begin position="488"/>
        <end position="503"/>
    </location>
</feature>
<feature type="compositionally biased region" description="Basic and acidic residues" evidence="1">
    <location>
        <begin position="475"/>
        <end position="487"/>
    </location>
</feature>
<feature type="region of interest" description="Disordered" evidence="1">
    <location>
        <begin position="728"/>
        <end position="762"/>
    </location>
</feature>
<keyword evidence="2" id="KW-0472">Membrane</keyword>
<accession>A0AAE1LRY0</accession>
<feature type="compositionally biased region" description="Low complexity" evidence="1">
    <location>
        <begin position="616"/>
        <end position="630"/>
    </location>
</feature>
<feature type="compositionally biased region" description="Low complexity" evidence="1">
    <location>
        <begin position="443"/>
        <end position="457"/>
    </location>
</feature>
<dbReference type="Proteomes" id="UP001219518">
    <property type="component" value="Unassembled WGS sequence"/>
</dbReference>
<dbReference type="Pfam" id="PF12877">
    <property type="entry name" value="KIAA1549"/>
    <property type="match status" value="1"/>
</dbReference>
<feature type="compositionally biased region" description="Low complexity" evidence="1">
    <location>
        <begin position="568"/>
        <end position="579"/>
    </location>
</feature>
<feature type="region of interest" description="Disordered" evidence="1">
    <location>
        <begin position="831"/>
        <end position="866"/>
    </location>
</feature>
<feature type="region of interest" description="Disordered" evidence="1">
    <location>
        <begin position="1005"/>
        <end position="1031"/>
    </location>
</feature>
<name>A0AAE1LRY0_9NEOP</name>
<dbReference type="EMBL" id="JAHWGI010001406">
    <property type="protein sequence ID" value="KAK3929883.1"/>
    <property type="molecule type" value="Genomic_DNA"/>
</dbReference>
<keyword evidence="4" id="KW-1185">Reference proteome</keyword>
<dbReference type="AlphaFoldDB" id="A0AAE1LRY0"/>
<evidence type="ECO:0000256" key="2">
    <source>
        <dbReference type="SAM" id="Phobius"/>
    </source>
</evidence>
<organism evidence="3 4">
    <name type="scientific">Frankliniella fusca</name>
    <dbReference type="NCBI Taxonomy" id="407009"/>
    <lineage>
        <taxon>Eukaryota</taxon>
        <taxon>Metazoa</taxon>
        <taxon>Ecdysozoa</taxon>
        <taxon>Arthropoda</taxon>
        <taxon>Hexapoda</taxon>
        <taxon>Insecta</taxon>
        <taxon>Pterygota</taxon>
        <taxon>Neoptera</taxon>
        <taxon>Paraneoptera</taxon>
        <taxon>Thysanoptera</taxon>
        <taxon>Terebrantia</taxon>
        <taxon>Thripoidea</taxon>
        <taxon>Thripidae</taxon>
        <taxon>Frankliniella</taxon>
    </lineage>
</organism>
<feature type="compositionally biased region" description="Low complexity" evidence="1">
    <location>
        <begin position="782"/>
        <end position="798"/>
    </location>
</feature>
<feature type="non-terminal residue" evidence="3">
    <location>
        <position position="1031"/>
    </location>
</feature>
<comment type="caution">
    <text evidence="3">The sequence shown here is derived from an EMBL/GenBank/DDBJ whole genome shotgun (WGS) entry which is preliminary data.</text>
</comment>
<evidence type="ECO:0000313" key="3">
    <source>
        <dbReference type="EMBL" id="KAK3929883.1"/>
    </source>
</evidence>
<evidence type="ECO:0000313" key="4">
    <source>
        <dbReference type="Proteomes" id="UP001219518"/>
    </source>
</evidence>
<feature type="region of interest" description="Disordered" evidence="1">
    <location>
        <begin position="608"/>
        <end position="657"/>
    </location>
</feature>
<reference evidence="3" key="2">
    <citation type="journal article" date="2023" name="BMC Genomics">
        <title>Pest status, molecular evolution, and epigenetic factors derived from the genome assembly of Frankliniella fusca, a thysanopteran phytovirus vector.</title>
        <authorList>
            <person name="Catto M.A."/>
            <person name="Labadie P.E."/>
            <person name="Jacobson A.L."/>
            <person name="Kennedy G.G."/>
            <person name="Srinivasan R."/>
            <person name="Hunt B.G."/>
        </authorList>
    </citation>
    <scope>NUCLEOTIDE SEQUENCE</scope>
    <source>
        <strain evidence="3">PL_HMW_Pooled</strain>
    </source>
</reference>
<feature type="region of interest" description="Disordered" evidence="1">
    <location>
        <begin position="775"/>
        <end position="810"/>
    </location>
</feature>
<feature type="compositionally biased region" description="Pro residues" evidence="1">
    <location>
        <begin position="1017"/>
        <end position="1031"/>
    </location>
</feature>
<feature type="compositionally biased region" description="Basic residues" evidence="1">
    <location>
        <begin position="580"/>
        <end position="590"/>
    </location>
</feature>
<feature type="compositionally biased region" description="Gly residues" evidence="1">
    <location>
        <begin position="921"/>
        <end position="935"/>
    </location>
</feature>
<feature type="compositionally biased region" description="Gly residues" evidence="1">
    <location>
        <begin position="520"/>
        <end position="532"/>
    </location>
</feature>
<feature type="compositionally biased region" description="Low complexity" evidence="1">
    <location>
        <begin position="641"/>
        <end position="653"/>
    </location>
</feature>
<feature type="region of interest" description="Disordered" evidence="1">
    <location>
        <begin position="433"/>
        <end position="590"/>
    </location>
</feature>
<dbReference type="InterPro" id="IPR024606">
    <property type="entry name" value="KIAA1549"/>
</dbReference>
<evidence type="ECO:0000256" key="1">
    <source>
        <dbReference type="SAM" id="MobiDB-lite"/>
    </source>
</evidence>
<feature type="region of interest" description="Disordered" evidence="1">
    <location>
        <begin position="94"/>
        <end position="132"/>
    </location>
</feature>
<feature type="region of interest" description="Disordered" evidence="1">
    <location>
        <begin position="704"/>
        <end position="723"/>
    </location>
</feature>
<protein>
    <submittedName>
        <fullName evidence="3">UPF0606 protein</fullName>
    </submittedName>
</protein>
<feature type="transmembrane region" description="Helical" evidence="2">
    <location>
        <begin position="404"/>
        <end position="430"/>
    </location>
</feature>
<gene>
    <name evidence="3" type="ORF">KUF71_020540</name>
</gene>
<feature type="compositionally biased region" description="Low complexity" evidence="1">
    <location>
        <begin position="533"/>
        <end position="556"/>
    </location>
</feature>
<reference evidence="3" key="1">
    <citation type="submission" date="2021-07" db="EMBL/GenBank/DDBJ databases">
        <authorList>
            <person name="Catto M.A."/>
            <person name="Jacobson A."/>
            <person name="Kennedy G."/>
            <person name="Labadie P."/>
            <person name="Hunt B.G."/>
            <person name="Srinivasan R."/>
        </authorList>
    </citation>
    <scope>NUCLEOTIDE SEQUENCE</scope>
    <source>
        <strain evidence="3">PL_HMW_Pooled</strain>
        <tissue evidence="3">Head</tissue>
    </source>
</reference>
<proteinExistence type="predicted"/>
<keyword evidence="2" id="KW-0812">Transmembrane</keyword>
<keyword evidence="2" id="KW-1133">Transmembrane helix</keyword>
<feature type="region of interest" description="Disordered" evidence="1">
    <location>
        <begin position="896"/>
        <end position="959"/>
    </location>
</feature>
<feature type="compositionally biased region" description="Basic residues" evidence="1">
    <location>
        <begin position="463"/>
        <end position="474"/>
    </location>
</feature>